<dbReference type="PANTHER" id="PTHR40942">
    <property type="match status" value="1"/>
</dbReference>
<keyword evidence="4" id="KW-0249">Electron transport</keyword>
<evidence type="ECO:0000256" key="2">
    <source>
        <dbReference type="ARBA" id="ARBA00022617"/>
    </source>
</evidence>
<feature type="domain" description="Cytochrome c" evidence="8">
    <location>
        <begin position="65"/>
        <end position="145"/>
    </location>
</feature>
<dbReference type="InterPro" id="IPR036909">
    <property type="entry name" value="Cyt_c-like_dom_sf"/>
</dbReference>
<dbReference type="Pfam" id="PF13442">
    <property type="entry name" value="Cytochrome_CBB3"/>
    <property type="match status" value="1"/>
</dbReference>
<dbReference type="GO" id="GO:0009055">
    <property type="term" value="F:electron transfer activity"/>
    <property type="evidence" value="ECO:0007669"/>
    <property type="project" value="InterPro"/>
</dbReference>
<organism evidence="9 10">
    <name type="scientific">Psychromonas ingrahamii (strain DSM 17664 / CCUG 51855 / 37)</name>
    <dbReference type="NCBI Taxonomy" id="357804"/>
    <lineage>
        <taxon>Bacteria</taxon>
        <taxon>Pseudomonadati</taxon>
        <taxon>Pseudomonadota</taxon>
        <taxon>Gammaproteobacteria</taxon>
        <taxon>Alteromonadales</taxon>
        <taxon>Psychromonadaceae</taxon>
        <taxon>Psychromonas</taxon>
    </lineage>
</organism>
<evidence type="ECO:0000256" key="7">
    <source>
        <dbReference type="SAM" id="SignalP"/>
    </source>
</evidence>
<evidence type="ECO:0000313" key="10">
    <source>
        <dbReference type="Proteomes" id="UP000000639"/>
    </source>
</evidence>
<gene>
    <name evidence="9" type="ordered locus">Ping_0170</name>
</gene>
<dbReference type="PRINTS" id="PR00607">
    <property type="entry name" value="CYTCHROMECIE"/>
</dbReference>
<dbReference type="SUPFAM" id="SSF46626">
    <property type="entry name" value="Cytochrome c"/>
    <property type="match status" value="1"/>
</dbReference>
<evidence type="ECO:0000256" key="1">
    <source>
        <dbReference type="ARBA" id="ARBA00022448"/>
    </source>
</evidence>
<sequence length="145" mass="15157">MEFTVNLIKRITLLMGLTISLFSTAGFAQDLSEAAIAERIAPVGSVYLDGEIMTAQQSPVSAEPAGPRSGEKIYNTYCMACHATGVLGSPKKGDAAAWAPRIAQGAEIMLKHAIEGYNSMPAKGTCGDCSEQEIASTIAFLTAGL</sequence>
<keyword evidence="5 6" id="KW-0408">Iron</keyword>
<keyword evidence="1" id="KW-0813">Transport</keyword>
<evidence type="ECO:0000313" key="9">
    <source>
        <dbReference type="EMBL" id="ABM02038.1"/>
    </source>
</evidence>
<dbReference type="KEGG" id="pin:Ping_0170"/>
<dbReference type="PROSITE" id="PS51007">
    <property type="entry name" value="CYTC"/>
    <property type="match status" value="1"/>
</dbReference>
<keyword evidence="2 6" id="KW-0349">Heme</keyword>
<dbReference type="EMBL" id="CP000510">
    <property type="protein sequence ID" value="ABM02038.1"/>
    <property type="molecule type" value="Genomic_DNA"/>
</dbReference>
<dbReference type="InterPro" id="IPR002323">
    <property type="entry name" value="Cyt_CIE"/>
</dbReference>
<dbReference type="GO" id="GO:0005506">
    <property type="term" value="F:iron ion binding"/>
    <property type="evidence" value="ECO:0007669"/>
    <property type="project" value="InterPro"/>
</dbReference>
<evidence type="ECO:0000259" key="8">
    <source>
        <dbReference type="PROSITE" id="PS51007"/>
    </source>
</evidence>
<dbReference type="Proteomes" id="UP000000639">
    <property type="component" value="Chromosome"/>
</dbReference>
<feature type="chain" id="PRO_5002636918" evidence="7">
    <location>
        <begin position="29"/>
        <end position="145"/>
    </location>
</feature>
<dbReference type="eggNOG" id="COG3245">
    <property type="taxonomic scope" value="Bacteria"/>
</dbReference>
<reference evidence="9 10" key="1">
    <citation type="submission" date="2007-01" db="EMBL/GenBank/DDBJ databases">
        <title>Complete sequence of Psychromonas ingrahamii 37.</title>
        <authorList>
            <consortium name="US DOE Joint Genome Institute"/>
            <person name="Copeland A."/>
            <person name="Lucas S."/>
            <person name="Lapidus A."/>
            <person name="Barry K."/>
            <person name="Detter J.C."/>
            <person name="Glavina del Rio T."/>
            <person name="Hammon N."/>
            <person name="Israni S."/>
            <person name="Dalin E."/>
            <person name="Tice H."/>
            <person name="Pitluck S."/>
            <person name="Thompson L.S."/>
            <person name="Brettin T."/>
            <person name="Bruce D."/>
            <person name="Han C."/>
            <person name="Tapia R."/>
            <person name="Schmutz J."/>
            <person name="Larimer F."/>
            <person name="Land M."/>
            <person name="Hauser L."/>
            <person name="Kyrpides N."/>
            <person name="Ivanova N."/>
            <person name="Staley J."/>
            <person name="Richardson P."/>
        </authorList>
    </citation>
    <scope>NUCLEOTIDE SEQUENCE [LARGE SCALE GENOMIC DNA]</scope>
    <source>
        <strain evidence="9 10">37</strain>
    </source>
</reference>
<evidence type="ECO:0000256" key="5">
    <source>
        <dbReference type="ARBA" id="ARBA00023004"/>
    </source>
</evidence>
<keyword evidence="7" id="KW-0732">Signal</keyword>
<proteinExistence type="predicted"/>
<dbReference type="HOGENOM" id="CLU_082349_2_0_6"/>
<keyword evidence="10" id="KW-1185">Reference proteome</keyword>
<dbReference type="InterPro" id="IPR009056">
    <property type="entry name" value="Cyt_c-like_dom"/>
</dbReference>
<dbReference type="PANTHER" id="PTHR40942:SF4">
    <property type="entry name" value="CYTOCHROME C5"/>
    <property type="match status" value="1"/>
</dbReference>
<keyword evidence="3 6" id="KW-0479">Metal-binding</keyword>
<dbReference type="AlphaFoldDB" id="A1SRC3"/>
<dbReference type="Gene3D" id="1.10.760.10">
    <property type="entry name" value="Cytochrome c-like domain"/>
    <property type="match status" value="1"/>
</dbReference>
<name>A1SRC3_PSYIN</name>
<dbReference type="GO" id="GO:0020037">
    <property type="term" value="F:heme binding"/>
    <property type="evidence" value="ECO:0007669"/>
    <property type="project" value="InterPro"/>
</dbReference>
<feature type="signal peptide" evidence="7">
    <location>
        <begin position="1"/>
        <end position="28"/>
    </location>
</feature>
<dbReference type="OrthoDB" id="9814708at2"/>
<evidence type="ECO:0000256" key="4">
    <source>
        <dbReference type="ARBA" id="ARBA00022982"/>
    </source>
</evidence>
<protein>
    <submittedName>
        <fullName evidence="9">Cytochrome c, class I</fullName>
    </submittedName>
</protein>
<dbReference type="STRING" id="357804.Ping_0170"/>
<evidence type="ECO:0000256" key="6">
    <source>
        <dbReference type="PROSITE-ProRule" id="PRU00433"/>
    </source>
</evidence>
<accession>A1SRC3</accession>
<evidence type="ECO:0000256" key="3">
    <source>
        <dbReference type="ARBA" id="ARBA00022723"/>
    </source>
</evidence>